<proteinExistence type="predicted"/>
<evidence type="ECO:0000259" key="3">
    <source>
        <dbReference type="PROSITE" id="PS50977"/>
    </source>
</evidence>
<dbReference type="PROSITE" id="PS50977">
    <property type="entry name" value="HTH_TETR_2"/>
    <property type="match status" value="1"/>
</dbReference>
<reference evidence="4" key="2">
    <citation type="submission" date="2020-09" db="EMBL/GenBank/DDBJ databases">
        <authorList>
            <person name="Sun Q."/>
            <person name="Sedlacek I."/>
        </authorList>
    </citation>
    <scope>NUCLEOTIDE SEQUENCE</scope>
    <source>
        <strain evidence="4">CCM 7897</strain>
    </source>
</reference>
<organism evidence="4 5">
    <name type="scientific">Azorhizobium oxalatiphilum</name>
    <dbReference type="NCBI Taxonomy" id="980631"/>
    <lineage>
        <taxon>Bacteria</taxon>
        <taxon>Pseudomonadati</taxon>
        <taxon>Pseudomonadota</taxon>
        <taxon>Alphaproteobacteria</taxon>
        <taxon>Hyphomicrobiales</taxon>
        <taxon>Xanthobacteraceae</taxon>
        <taxon>Azorhizobium</taxon>
    </lineage>
</organism>
<evidence type="ECO:0000256" key="2">
    <source>
        <dbReference type="PROSITE-ProRule" id="PRU00335"/>
    </source>
</evidence>
<dbReference type="GO" id="GO:0003677">
    <property type="term" value="F:DNA binding"/>
    <property type="evidence" value="ECO:0007669"/>
    <property type="project" value="UniProtKB-UniRule"/>
</dbReference>
<dbReference type="InterPro" id="IPR001647">
    <property type="entry name" value="HTH_TetR"/>
</dbReference>
<evidence type="ECO:0000256" key="1">
    <source>
        <dbReference type="ARBA" id="ARBA00023125"/>
    </source>
</evidence>
<reference evidence="4" key="1">
    <citation type="journal article" date="2014" name="Int. J. Syst. Evol. Microbiol.">
        <title>Complete genome sequence of Corynebacterium casei LMG S-19264T (=DSM 44701T), isolated from a smear-ripened cheese.</title>
        <authorList>
            <consortium name="US DOE Joint Genome Institute (JGI-PGF)"/>
            <person name="Walter F."/>
            <person name="Albersmeier A."/>
            <person name="Kalinowski J."/>
            <person name="Ruckert C."/>
        </authorList>
    </citation>
    <scope>NUCLEOTIDE SEQUENCE</scope>
    <source>
        <strain evidence="4">CCM 7897</strain>
    </source>
</reference>
<evidence type="ECO:0000313" key="4">
    <source>
        <dbReference type="EMBL" id="GGF88373.1"/>
    </source>
</evidence>
<protein>
    <recommendedName>
        <fullName evidence="3">HTH tetR-type domain-containing protein</fullName>
    </recommendedName>
</protein>
<dbReference type="Gene3D" id="1.10.357.10">
    <property type="entry name" value="Tetracycline Repressor, domain 2"/>
    <property type="match status" value="1"/>
</dbReference>
<keyword evidence="1 2" id="KW-0238">DNA-binding</keyword>
<dbReference type="EMBL" id="BMCT01000013">
    <property type="protein sequence ID" value="GGF88373.1"/>
    <property type="molecule type" value="Genomic_DNA"/>
</dbReference>
<comment type="caution">
    <text evidence="4">The sequence shown here is derived from an EMBL/GenBank/DDBJ whole genome shotgun (WGS) entry which is preliminary data.</text>
</comment>
<dbReference type="SUPFAM" id="SSF46689">
    <property type="entry name" value="Homeodomain-like"/>
    <property type="match status" value="1"/>
</dbReference>
<feature type="domain" description="HTH tetR-type" evidence="3">
    <location>
        <begin position="4"/>
        <end position="64"/>
    </location>
</feature>
<dbReference type="Proteomes" id="UP000606044">
    <property type="component" value="Unassembled WGS sequence"/>
</dbReference>
<dbReference type="AlphaFoldDB" id="A0A917CGX2"/>
<name>A0A917CGX2_9HYPH</name>
<evidence type="ECO:0000313" key="5">
    <source>
        <dbReference type="Proteomes" id="UP000606044"/>
    </source>
</evidence>
<feature type="DNA-binding region" description="H-T-H motif" evidence="2">
    <location>
        <begin position="27"/>
        <end position="46"/>
    </location>
</feature>
<gene>
    <name evidence="4" type="ORF">GCM10007301_55330</name>
</gene>
<dbReference type="RefSeq" id="WP_188584117.1">
    <property type="nucleotide sequence ID" value="NZ_BMCT01000013.1"/>
</dbReference>
<keyword evidence="5" id="KW-1185">Reference proteome</keyword>
<dbReference type="InterPro" id="IPR009057">
    <property type="entry name" value="Homeodomain-like_sf"/>
</dbReference>
<sequence>MTSETSRDAALRAFLQLLEEKPFERIALADVAEHSSVPLSELRADFGSTRDLLAAFFRATDRHVLAAGPSADELSDEPPKERLFEVLMRRLDALEPYRGAVGSLTRSARRNPPLALLLLHLGARSQMWMLAAAGVTSTGLAGAARARGLALLFARIVGIWLDDDEDPGLARTMAALDRELTSGAKLLGMLDDMAFLAIPWRKRRSDAPPTTREARAAAEA</sequence>
<accession>A0A917CGX2</accession>